<keyword evidence="2" id="KW-1133">Transmembrane helix</keyword>
<feature type="compositionally biased region" description="Basic and acidic residues" evidence="1">
    <location>
        <begin position="1"/>
        <end position="14"/>
    </location>
</feature>
<reference evidence="3" key="1">
    <citation type="submission" date="2024-07" db="EMBL/GenBank/DDBJ databases">
        <authorList>
            <person name="Yu S.T."/>
        </authorList>
    </citation>
    <scope>NUCLEOTIDE SEQUENCE</scope>
    <source>
        <strain evidence="3">R21</strain>
    </source>
</reference>
<accession>A0AB39PGR3</accession>
<protein>
    <submittedName>
        <fullName evidence="3">Uncharacterized protein</fullName>
    </submittedName>
</protein>
<sequence length="160" mass="16465">MTTPRPLRDIEARHPALQGAKSPMQTIGINSPSDGDERSGQGPGRDLLPLLAGVAVAVAGVGAVLALTDVDSPLRGPFTLFFLIAAPGAAVWAALHGLEPWGRTVASVAGAIAVDLLVAQGMLAVHRWSVHGGIAAVTVISSLILFLVALKRMGKIRSRG</sequence>
<keyword evidence="2" id="KW-0472">Membrane</keyword>
<evidence type="ECO:0000256" key="2">
    <source>
        <dbReference type="SAM" id="Phobius"/>
    </source>
</evidence>
<evidence type="ECO:0000313" key="3">
    <source>
        <dbReference type="EMBL" id="XDQ29682.1"/>
    </source>
</evidence>
<feature type="transmembrane region" description="Helical" evidence="2">
    <location>
        <begin position="130"/>
        <end position="150"/>
    </location>
</feature>
<proteinExistence type="predicted"/>
<feature type="transmembrane region" description="Helical" evidence="2">
    <location>
        <begin position="105"/>
        <end position="124"/>
    </location>
</feature>
<evidence type="ECO:0000256" key="1">
    <source>
        <dbReference type="SAM" id="MobiDB-lite"/>
    </source>
</evidence>
<feature type="transmembrane region" description="Helical" evidence="2">
    <location>
        <begin position="47"/>
        <end position="66"/>
    </location>
</feature>
<name>A0AB39PGR3_9ACTN</name>
<organism evidence="3">
    <name type="scientific">Streptomyces sp. R21</name>
    <dbReference type="NCBI Taxonomy" id="3238627"/>
    <lineage>
        <taxon>Bacteria</taxon>
        <taxon>Bacillati</taxon>
        <taxon>Actinomycetota</taxon>
        <taxon>Actinomycetes</taxon>
        <taxon>Kitasatosporales</taxon>
        <taxon>Streptomycetaceae</taxon>
        <taxon>Streptomyces</taxon>
    </lineage>
</organism>
<dbReference type="EMBL" id="CP163435">
    <property type="protein sequence ID" value="XDQ29682.1"/>
    <property type="molecule type" value="Genomic_DNA"/>
</dbReference>
<dbReference type="AlphaFoldDB" id="A0AB39PGR3"/>
<feature type="region of interest" description="Disordered" evidence="1">
    <location>
        <begin position="1"/>
        <end position="42"/>
    </location>
</feature>
<feature type="transmembrane region" description="Helical" evidence="2">
    <location>
        <begin position="78"/>
        <end position="98"/>
    </location>
</feature>
<keyword evidence="2" id="KW-0812">Transmembrane</keyword>
<gene>
    <name evidence="3" type="ORF">AB5J56_35490</name>
</gene>
<feature type="compositionally biased region" description="Polar residues" evidence="1">
    <location>
        <begin position="23"/>
        <end position="33"/>
    </location>
</feature>